<dbReference type="PANTHER" id="PTHR46558">
    <property type="entry name" value="TRACRIPTIONAL REGULATORY PROTEIN-RELATED-RELATED"/>
    <property type="match status" value="1"/>
</dbReference>
<comment type="caution">
    <text evidence="3">The sequence shown here is derived from an EMBL/GenBank/DDBJ whole genome shotgun (WGS) entry which is preliminary data.</text>
</comment>
<reference evidence="3" key="1">
    <citation type="submission" date="2022-05" db="EMBL/GenBank/DDBJ databases">
        <title>Draft genome sequence of Clostridium tertium strain CP3 isolated from Peru.</title>
        <authorList>
            <person name="Hurtado R."/>
            <person name="Lima L."/>
            <person name="Sousa T."/>
            <person name="Jaiswal A.K."/>
            <person name="Tiwari S."/>
            <person name="Maturrano L."/>
            <person name="Brenig B."/>
            <person name="Azevedo V."/>
        </authorList>
    </citation>
    <scope>NUCLEOTIDE SEQUENCE</scope>
    <source>
        <strain evidence="3">CP3</strain>
    </source>
</reference>
<feature type="domain" description="HTH cro/C1-type" evidence="2">
    <location>
        <begin position="8"/>
        <end position="62"/>
    </location>
</feature>
<gene>
    <name evidence="3" type="ORF">NE398_17730</name>
</gene>
<accession>A0A9X3XN13</accession>
<dbReference type="AlphaFoldDB" id="A0A9X3XN13"/>
<evidence type="ECO:0000313" key="4">
    <source>
        <dbReference type="Proteomes" id="UP001141183"/>
    </source>
</evidence>
<keyword evidence="4" id="KW-1185">Reference proteome</keyword>
<dbReference type="SUPFAM" id="SSF47413">
    <property type="entry name" value="lambda repressor-like DNA-binding domains"/>
    <property type="match status" value="1"/>
</dbReference>
<dbReference type="RefSeq" id="WP_272470664.1">
    <property type="nucleotide sequence ID" value="NZ_JAMRYU010000022.1"/>
</dbReference>
<dbReference type="InterPro" id="IPR010982">
    <property type="entry name" value="Lambda_DNA-bd_dom_sf"/>
</dbReference>
<dbReference type="Pfam" id="PF01381">
    <property type="entry name" value="HTH_3"/>
    <property type="match status" value="1"/>
</dbReference>
<dbReference type="Gene3D" id="1.10.260.40">
    <property type="entry name" value="lambda repressor-like DNA-binding domains"/>
    <property type="match status" value="1"/>
</dbReference>
<dbReference type="EMBL" id="JAMRYU010000022">
    <property type="protein sequence ID" value="MDC4241978.1"/>
    <property type="molecule type" value="Genomic_DNA"/>
</dbReference>
<dbReference type="SMART" id="SM00530">
    <property type="entry name" value="HTH_XRE"/>
    <property type="match status" value="1"/>
</dbReference>
<dbReference type="GO" id="GO:0003677">
    <property type="term" value="F:DNA binding"/>
    <property type="evidence" value="ECO:0007669"/>
    <property type="project" value="UniProtKB-KW"/>
</dbReference>
<dbReference type="PANTHER" id="PTHR46558:SF11">
    <property type="entry name" value="HTH-TYPE TRANSCRIPTIONAL REGULATOR XRE"/>
    <property type="match status" value="1"/>
</dbReference>
<dbReference type="InterPro" id="IPR001387">
    <property type="entry name" value="Cro/C1-type_HTH"/>
</dbReference>
<protein>
    <submittedName>
        <fullName evidence="3">Helix-turn-helix domain-containing protein</fullName>
    </submittedName>
</protein>
<dbReference type="PROSITE" id="PS50943">
    <property type="entry name" value="HTH_CROC1"/>
    <property type="match status" value="1"/>
</dbReference>
<name>A0A9X3XN13_9CLOT</name>
<sequence>MATFAERLKDERLNKNLTQTQLAEYLYLDRSSISKYETGKQIPETPTLEKLSEFFNISIDYLLGKSDLRNNKDILNKKEPTIALHSDYEYDELPDEAKKEIENFIEYVKAKYKK</sequence>
<organism evidence="3 4">
    <name type="scientific">Clostridium tertium</name>
    <dbReference type="NCBI Taxonomy" id="1559"/>
    <lineage>
        <taxon>Bacteria</taxon>
        <taxon>Bacillati</taxon>
        <taxon>Bacillota</taxon>
        <taxon>Clostridia</taxon>
        <taxon>Eubacteriales</taxon>
        <taxon>Clostridiaceae</taxon>
        <taxon>Clostridium</taxon>
    </lineage>
</organism>
<evidence type="ECO:0000256" key="1">
    <source>
        <dbReference type="ARBA" id="ARBA00023125"/>
    </source>
</evidence>
<evidence type="ECO:0000259" key="2">
    <source>
        <dbReference type="PROSITE" id="PS50943"/>
    </source>
</evidence>
<evidence type="ECO:0000313" key="3">
    <source>
        <dbReference type="EMBL" id="MDC4241978.1"/>
    </source>
</evidence>
<dbReference type="Proteomes" id="UP001141183">
    <property type="component" value="Unassembled WGS sequence"/>
</dbReference>
<proteinExistence type="predicted"/>
<dbReference type="CDD" id="cd00093">
    <property type="entry name" value="HTH_XRE"/>
    <property type="match status" value="1"/>
</dbReference>
<keyword evidence="1" id="KW-0238">DNA-binding</keyword>